<evidence type="ECO:0000256" key="3">
    <source>
        <dbReference type="ARBA" id="ARBA00022801"/>
    </source>
</evidence>
<dbReference type="NCBIfam" id="NF000642">
    <property type="entry name" value="PRK00024.1"/>
    <property type="match status" value="1"/>
</dbReference>
<evidence type="ECO:0000256" key="4">
    <source>
        <dbReference type="ARBA" id="ARBA00022833"/>
    </source>
</evidence>
<dbReference type="PANTHER" id="PTHR30471:SF3">
    <property type="entry name" value="UPF0758 PROTEIN YEES-RELATED"/>
    <property type="match status" value="1"/>
</dbReference>
<dbReference type="Proteomes" id="UP000248975">
    <property type="component" value="Unassembled WGS sequence"/>
</dbReference>
<evidence type="ECO:0000313" key="8">
    <source>
        <dbReference type="EMBL" id="PZQ94709.1"/>
    </source>
</evidence>
<evidence type="ECO:0000256" key="2">
    <source>
        <dbReference type="ARBA" id="ARBA00022723"/>
    </source>
</evidence>
<name>A0A2W5RZ69_CERSP</name>
<accession>A0A2W5RZ69</accession>
<feature type="domain" description="MPN" evidence="7">
    <location>
        <begin position="109"/>
        <end position="231"/>
    </location>
</feature>
<evidence type="ECO:0000259" key="7">
    <source>
        <dbReference type="PROSITE" id="PS50249"/>
    </source>
</evidence>
<dbReference type="CDD" id="cd08071">
    <property type="entry name" value="MPN_DUF2466"/>
    <property type="match status" value="1"/>
</dbReference>
<keyword evidence="5" id="KW-0482">Metalloprotease</keyword>
<reference evidence="8 9" key="1">
    <citation type="submission" date="2017-08" db="EMBL/GenBank/DDBJ databases">
        <title>Infants hospitalized years apart are colonized by the same room-sourced microbial strains.</title>
        <authorList>
            <person name="Brooks B."/>
            <person name="Olm M.R."/>
            <person name="Firek B.A."/>
            <person name="Baker R."/>
            <person name="Thomas B.C."/>
            <person name="Morowitz M.J."/>
            <person name="Banfield J.F."/>
        </authorList>
    </citation>
    <scope>NUCLEOTIDE SEQUENCE [LARGE SCALE GENOMIC DNA]</scope>
    <source>
        <strain evidence="8">S2_003_000_R2_11</strain>
    </source>
</reference>
<dbReference type="InterPro" id="IPR025657">
    <property type="entry name" value="RadC_JAB"/>
</dbReference>
<dbReference type="InterPro" id="IPR020891">
    <property type="entry name" value="UPF0758_CS"/>
</dbReference>
<dbReference type="Gene3D" id="3.40.140.10">
    <property type="entry name" value="Cytidine Deaminase, domain 2"/>
    <property type="match status" value="1"/>
</dbReference>
<comment type="similarity">
    <text evidence="6">Belongs to the UPF0758 family.</text>
</comment>
<dbReference type="InterPro" id="IPR001405">
    <property type="entry name" value="UPF0758"/>
</dbReference>
<keyword evidence="1" id="KW-0645">Protease</keyword>
<dbReference type="GO" id="GO:0006508">
    <property type="term" value="P:proteolysis"/>
    <property type="evidence" value="ECO:0007669"/>
    <property type="project" value="UniProtKB-KW"/>
</dbReference>
<proteinExistence type="inferred from homology"/>
<dbReference type="EMBL" id="QFQS01000014">
    <property type="protein sequence ID" value="PZQ94709.1"/>
    <property type="molecule type" value="Genomic_DNA"/>
</dbReference>
<dbReference type="GO" id="GO:0046872">
    <property type="term" value="F:metal ion binding"/>
    <property type="evidence" value="ECO:0007669"/>
    <property type="project" value="UniProtKB-KW"/>
</dbReference>
<dbReference type="SUPFAM" id="SSF102712">
    <property type="entry name" value="JAB1/MPN domain"/>
    <property type="match status" value="1"/>
</dbReference>
<keyword evidence="4" id="KW-0862">Zinc</keyword>
<keyword evidence="2" id="KW-0479">Metal-binding</keyword>
<dbReference type="PANTHER" id="PTHR30471">
    <property type="entry name" value="DNA REPAIR PROTEIN RADC"/>
    <property type="match status" value="1"/>
</dbReference>
<comment type="caution">
    <text evidence="8">The sequence shown here is derived from an EMBL/GenBank/DDBJ whole genome shotgun (WGS) entry which is preliminary data.</text>
</comment>
<evidence type="ECO:0000313" key="9">
    <source>
        <dbReference type="Proteomes" id="UP000248975"/>
    </source>
</evidence>
<dbReference type="GO" id="GO:0008237">
    <property type="term" value="F:metallopeptidase activity"/>
    <property type="evidence" value="ECO:0007669"/>
    <property type="project" value="UniProtKB-KW"/>
</dbReference>
<evidence type="ECO:0000256" key="6">
    <source>
        <dbReference type="RuleBase" id="RU003797"/>
    </source>
</evidence>
<dbReference type="InterPro" id="IPR046778">
    <property type="entry name" value="UPF0758_N"/>
</dbReference>
<sequence length="231" mass="25111">MAEQDARAAHDGAGHRARLRAKLAESGGDALHDHELIEYLLALAIPRRDTKPLAKALLREFGGIGGLMAADWQSIARVPGMGDTSIAAIKIVQATALRMLRNEVAARPVLGSWQTLLDYLRADMAHLGIERVRVLHLNARNMLIRDDHMSDGSIDQAAIYTREVIRRAMELGSAALILVHNHPSGDPSPSRQDIEITRQIVEAGKRLGIAVHDHVIIGANGHSSLRAQGLL</sequence>
<dbReference type="SUPFAM" id="SSF47781">
    <property type="entry name" value="RuvA domain 2-like"/>
    <property type="match status" value="1"/>
</dbReference>
<dbReference type="PROSITE" id="PS50249">
    <property type="entry name" value="MPN"/>
    <property type="match status" value="1"/>
</dbReference>
<evidence type="ECO:0000256" key="5">
    <source>
        <dbReference type="ARBA" id="ARBA00023049"/>
    </source>
</evidence>
<dbReference type="InterPro" id="IPR037518">
    <property type="entry name" value="MPN"/>
</dbReference>
<protein>
    <recommendedName>
        <fullName evidence="7">MPN domain-containing protein</fullName>
    </recommendedName>
</protein>
<keyword evidence="3" id="KW-0378">Hydrolase</keyword>
<dbReference type="Pfam" id="PF04002">
    <property type="entry name" value="RadC"/>
    <property type="match status" value="1"/>
</dbReference>
<dbReference type="Gene3D" id="1.10.150.20">
    <property type="entry name" value="5' to 3' exonuclease, C-terminal subdomain"/>
    <property type="match status" value="1"/>
</dbReference>
<evidence type="ECO:0000256" key="1">
    <source>
        <dbReference type="ARBA" id="ARBA00022670"/>
    </source>
</evidence>
<dbReference type="NCBIfam" id="TIGR00608">
    <property type="entry name" value="radc"/>
    <property type="match status" value="1"/>
</dbReference>
<dbReference type="AlphaFoldDB" id="A0A2W5RZ69"/>
<dbReference type="InterPro" id="IPR010994">
    <property type="entry name" value="RuvA_2-like"/>
</dbReference>
<gene>
    <name evidence="8" type="ORF">DI533_21490</name>
</gene>
<dbReference type="Pfam" id="PF20582">
    <property type="entry name" value="UPF0758_N"/>
    <property type="match status" value="1"/>
</dbReference>
<organism evidence="8 9">
    <name type="scientific">Cereibacter sphaeroides</name>
    <name type="common">Rhodobacter sphaeroides</name>
    <dbReference type="NCBI Taxonomy" id="1063"/>
    <lineage>
        <taxon>Bacteria</taxon>
        <taxon>Pseudomonadati</taxon>
        <taxon>Pseudomonadota</taxon>
        <taxon>Alphaproteobacteria</taxon>
        <taxon>Rhodobacterales</taxon>
        <taxon>Paracoccaceae</taxon>
        <taxon>Cereibacter</taxon>
    </lineage>
</organism>
<dbReference type="PROSITE" id="PS01302">
    <property type="entry name" value="UPF0758"/>
    <property type="match status" value="1"/>
</dbReference>